<dbReference type="EMBL" id="JAUTBA010000001">
    <property type="protein sequence ID" value="MDQ1150024.1"/>
    <property type="molecule type" value="Genomic_DNA"/>
</dbReference>
<feature type="transmembrane region" description="Helical" evidence="8">
    <location>
        <begin position="134"/>
        <end position="154"/>
    </location>
</feature>
<keyword evidence="3" id="KW-1003">Cell membrane</keyword>
<organism evidence="9 10">
    <name type="scientific">Sphingobacterium zeae</name>
    <dbReference type="NCBI Taxonomy" id="1776859"/>
    <lineage>
        <taxon>Bacteria</taxon>
        <taxon>Pseudomonadati</taxon>
        <taxon>Bacteroidota</taxon>
        <taxon>Sphingobacteriia</taxon>
        <taxon>Sphingobacteriales</taxon>
        <taxon>Sphingobacteriaceae</taxon>
        <taxon>Sphingobacterium</taxon>
    </lineage>
</organism>
<evidence type="ECO:0000313" key="9">
    <source>
        <dbReference type="EMBL" id="MDQ1150024.1"/>
    </source>
</evidence>
<evidence type="ECO:0000256" key="2">
    <source>
        <dbReference type="ARBA" id="ARBA00022448"/>
    </source>
</evidence>
<sequence>MTIILIVISICLLIVCITYFKINAFLAFLIVSLFSGFCLGIPPAKLVGTVEKGVAGVMGSLTLILVLGAMLGKIIAESGAAEIIAEKMVRLMGTRRLQWGLMLTGFVVGIPLFYGIGFVLLVPLIFSISYRYKLPAVYIGLPMLAALSVTHGFIPPHPSPVALVALFHADMGLTLIYGLVIALPAIVLGGPVFGRSLKNIRPIRESIFREEDRSNTAEYLRPTVGVSLTVALLPVLLIVLFTLLPYCYHIRDETLGQALKFFGNPTVVMLIAVGVATYLLGLKLRRPMASVMTVYESAAKDVAMILLIIAGSGIFKQVMEDSGVSLLLANTLQQLPISPLLLAWLITAVIRGCVGSATVAALTAAGVLLPIVTAGKADPNLMVLAIGAGSLMFSHVNDAGFWLFKEYFGLSLKDTLYSWSVMEAIVSIVGLLALLLVQLILY</sequence>
<gene>
    <name evidence="9" type="ORF">QE382_002008</name>
</gene>
<feature type="transmembrane region" description="Helical" evidence="8">
    <location>
        <begin position="219"/>
        <end position="241"/>
    </location>
</feature>
<evidence type="ECO:0000256" key="7">
    <source>
        <dbReference type="ARBA" id="ARBA00049663"/>
    </source>
</evidence>
<comment type="similarity">
    <text evidence="7">Belongs to the GntP permease family.</text>
</comment>
<keyword evidence="4 8" id="KW-0812">Transmembrane</keyword>
<feature type="transmembrane region" description="Helical" evidence="8">
    <location>
        <begin position="6"/>
        <end position="34"/>
    </location>
</feature>
<comment type="subcellular location">
    <subcellularLocation>
        <location evidence="1">Cell membrane</location>
        <topology evidence="1">Multi-pass membrane protein</topology>
    </subcellularLocation>
</comment>
<evidence type="ECO:0000256" key="8">
    <source>
        <dbReference type="SAM" id="Phobius"/>
    </source>
</evidence>
<comment type="caution">
    <text evidence="9">The sequence shown here is derived from an EMBL/GenBank/DDBJ whole genome shotgun (WGS) entry which is preliminary data.</text>
</comment>
<name>A0ABU0U5A7_9SPHI</name>
<reference evidence="9 10" key="1">
    <citation type="submission" date="2023-07" db="EMBL/GenBank/DDBJ databases">
        <title>Functional and genomic diversity of the sorghum phyllosphere microbiome.</title>
        <authorList>
            <person name="Shade A."/>
        </authorList>
    </citation>
    <scope>NUCLEOTIDE SEQUENCE [LARGE SCALE GENOMIC DNA]</scope>
    <source>
        <strain evidence="9 10">SORGH_AS_0892</strain>
    </source>
</reference>
<keyword evidence="5 8" id="KW-1133">Transmembrane helix</keyword>
<feature type="transmembrane region" description="Helical" evidence="8">
    <location>
        <begin position="302"/>
        <end position="319"/>
    </location>
</feature>
<feature type="transmembrane region" description="Helical" evidence="8">
    <location>
        <begin position="381"/>
        <end position="404"/>
    </location>
</feature>
<dbReference type="Pfam" id="PF02447">
    <property type="entry name" value="GntP_permease"/>
    <property type="match status" value="1"/>
</dbReference>
<evidence type="ECO:0000313" key="10">
    <source>
        <dbReference type="Proteomes" id="UP001244640"/>
    </source>
</evidence>
<accession>A0ABU0U5A7</accession>
<evidence type="ECO:0000256" key="6">
    <source>
        <dbReference type="ARBA" id="ARBA00023136"/>
    </source>
</evidence>
<feature type="transmembrane region" description="Helical" evidence="8">
    <location>
        <begin position="174"/>
        <end position="194"/>
    </location>
</feature>
<keyword evidence="2" id="KW-0813">Transport</keyword>
<feature type="transmembrane region" description="Helical" evidence="8">
    <location>
        <begin position="416"/>
        <end position="441"/>
    </location>
</feature>
<evidence type="ECO:0000256" key="5">
    <source>
        <dbReference type="ARBA" id="ARBA00022989"/>
    </source>
</evidence>
<dbReference type="InterPro" id="IPR003474">
    <property type="entry name" value="Glcn_transporter"/>
</dbReference>
<dbReference type="PANTHER" id="PTHR30354">
    <property type="entry name" value="GNT FAMILY GLUCONATE TRANSPORTER"/>
    <property type="match status" value="1"/>
</dbReference>
<protein>
    <submittedName>
        <fullName evidence="9">Gnt-I system high-affinity gluconate transporter</fullName>
    </submittedName>
</protein>
<keyword evidence="6 8" id="KW-0472">Membrane</keyword>
<evidence type="ECO:0000256" key="3">
    <source>
        <dbReference type="ARBA" id="ARBA00022475"/>
    </source>
</evidence>
<feature type="transmembrane region" description="Helical" evidence="8">
    <location>
        <begin position="96"/>
        <end position="122"/>
    </location>
</feature>
<evidence type="ECO:0000256" key="4">
    <source>
        <dbReference type="ARBA" id="ARBA00022692"/>
    </source>
</evidence>
<feature type="transmembrane region" description="Helical" evidence="8">
    <location>
        <begin position="261"/>
        <end position="281"/>
    </location>
</feature>
<proteinExistence type="inferred from homology"/>
<dbReference type="Proteomes" id="UP001244640">
    <property type="component" value="Unassembled WGS sequence"/>
</dbReference>
<dbReference type="RefSeq" id="WP_307185751.1">
    <property type="nucleotide sequence ID" value="NZ_JAUTBA010000001.1"/>
</dbReference>
<dbReference type="PANTHER" id="PTHR30354:SF22">
    <property type="entry name" value="HIGH-AFFINITY GLUCONATE TRANSPORTER"/>
    <property type="match status" value="1"/>
</dbReference>
<evidence type="ECO:0000256" key="1">
    <source>
        <dbReference type="ARBA" id="ARBA00004651"/>
    </source>
</evidence>
<dbReference type="PIRSF" id="PIRSF002746">
    <property type="entry name" value="Gluconate_transporter"/>
    <property type="match status" value="1"/>
</dbReference>
<feature type="transmembrane region" description="Helical" evidence="8">
    <location>
        <begin position="54"/>
        <end position="76"/>
    </location>
</feature>
<feature type="transmembrane region" description="Helical" evidence="8">
    <location>
        <begin position="339"/>
        <end position="369"/>
    </location>
</feature>
<dbReference type="NCBIfam" id="TIGR00791">
    <property type="entry name" value="gntP"/>
    <property type="match status" value="1"/>
</dbReference>
<keyword evidence="10" id="KW-1185">Reference proteome</keyword>